<dbReference type="AlphaFoldDB" id="A0A368X7V1"/>
<evidence type="ECO:0000259" key="2">
    <source>
        <dbReference type="Pfam" id="PF05168"/>
    </source>
</evidence>
<organism evidence="3 4">
    <name type="scientific">Marinobacter nauticus</name>
    <name type="common">Marinobacter hydrocarbonoclasticus</name>
    <name type="synonym">Marinobacter aquaeolei</name>
    <dbReference type="NCBI Taxonomy" id="2743"/>
    <lineage>
        <taxon>Bacteria</taxon>
        <taxon>Pseudomonadati</taxon>
        <taxon>Pseudomonadota</taxon>
        <taxon>Gammaproteobacteria</taxon>
        <taxon>Pseudomonadales</taxon>
        <taxon>Marinobacteraceae</taxon>
        <taxon>Marinobacter</taxon>
    </lineage>
</organism>
<dbReference type="PANTHER" id="PTHR36565:SF1">
    <property type="entry name" value="UPF0332 PROTEIN TM_1000"/>
    <property type="match status" value="1"/>
</dbReference>
<dbReference type="InterPro" id="IPR007842">
    <property type="entry name" value="HEPN_dom"/>
</dbReference>
<dbReference type="PANTHER" id="PTHR36565">
    <property type="entry name" value="UPF0332 PROTEIN TM_1000"/>
    <property type="match status" value="1"/>
</dbReference>
<evidence type="ECO:0000256" key="1">
    <source>
        <dbReference type="ARBA" id="ARBA00038248"/>
    </source>
</evidence>
<comment type="similarity">
    <text evidence="1">Belongs to the UPF0332 family.</text>
</comment>
<dbReference type="EMBL" id="QPJI01000016">
    <property type="protein sequence ID" value="RCW64081.1"/>
    <property type="molecule type" value="Genomic_DNA"/>
</dbReference>
<protein>
    <submittedName>
        <fullName evidence="3">Uncharacterized protein (UPF0332 family)</fullName>
    </submittedName>
</protein>
<dbReference type="InterPro" id="IPR052226">
    <property type="entry name" value="UPF0332_toxin"/>
</dbReference>
<dbReference type="Proteomes" id="UP000253647">
    <property type="component" value="Unassembled WGS sequence"/>
</dbReference>
<evidence type="ECO:0000313" key="3">
    <source>
        <dbReference type="EMBL" id="RCW64081.1"/>
    </source>
</evidence>
<proteinExistence type="inferred from homology"/>
<accession>A0A368X7V1</accession>
<comment type="caution">
    <text evidence="3">The sequence shown here is derived from an EMBL/GenBank/DDBJ whole genome shotgun (WGS) entry which is preliminary data.</text>
</comment>
<dbReference type="Gene3D" id="1.20.120.330">
    <property type="entry name" value="Nucleotidyltransferases domain 2"/>
    <property type="match status" value="1"/>
</dbReference>
<gene>
    <name evidence="3" type="ORF">DET61_116122</name>
</gene>
<name>A0A368X7V1_MARNT</name>
<reference evidence="3 4" key="1">
    <citation type="submission" date="2018-07" db="EMBL/GenBank/DDBJ databases">
        <title>Freshwater and sediment microbial communities from various areas in North America, analyzing microbe dynamics in response to fracking.</title>
        <authorList>
            <person name="Lamendella R."/>
        </authorList>
    </citation>
    <scope>NUCLEOTIDE SEQUENCE [LARGE SCALE GENOMIC DNA]</scope>
    <source>
        <strain evidence="3 4">105B</strain>
    </source>
</reference>
<evidence type="ECO:0000313" key="4">
    <source>
        <dbReference type="Proteomes" id="UP000253647"/>
    </source>
</evidence>
<feature type="domain" description="HEPN" evidence="2">
    <location>
        <begin position="2"/>
        <end position="120"/>
    </location>
</feature>
<sequence length="136" mass="14684">MSALLHKAQRALDSAKLLLSAGDMDGAVNRAYYSMFDAAKAALTEGDEPMISQPIKSHNGLITLFSQHLVKTGHVSNDLGKHLNEVEELRLIADYKAEDMITSERAAWAVEAAEGFVGAMDDLIDDLNQPSPGPSM</sequence>
<dbReference type="RefSeq" id="WP_114435185.1">
    <property type="nucleotide sequence ID" value="NZ_QPJI01000016.1"/>
</dbReference>
<dbReference type="Pfam" id="PF05168">
    <property type="entry name" value="HEPN"/>
    <property type="match status" value="1"/>
</dbReference>